<dbReference type="InterPro" id="IPR046373">
    <property type="entry name" value="Acyl-CoA_Oxase/DH_mid-dom_sf"/>
</dbReference>
<evidence type="ECO:0000256" key="5">
    <source>
        <dbReference type="ARBA" id="ARBA00023002"/>
    </source>
</evidence>
<keyword evidence="3 6" id="KW-0285">Flavoprotein</keyword>
<keyword evidence="5 6" id="KW-0560">Oxidoreductase</keyword>
<dbReference type="InterPro" id="IPR006091">
    <property type="entry name" value="Acyl-CoA_Oxase/DH_mid-dom"/>
</dbReference>
<organism evidence="10 11">
    <name type="scientific">Pseudonocardia oroxyli</name>
    <dbReference type="NCBI Taxonomy" id="366584"/>
    <lineage>
        <taxon>Bacteria</taxon>
        <taxon>Bacillati</taxon>
        <taxon>Actinomycetota</taxon>
        <taxon>Actinomycetes</taxon>
        <taxon>Pseudonocardiales</taxon>
        <taxon>Pseudonocardiaceae</taxon>
        <taxon>Pseudonocardia</taxon>
    </lineage>
</organism>
<evidence type="ECO:0000259" key="9">
    <source>
        <dbReference type="Pfam" id="PF02771"/>
    </source>
</evidence>
<dbReference type="InterPro" id="IPR009075">
    <property type="entry name" value="AcylCo_DH/oxidase_C"/>
</dbReference>
<feature type="domain" description="Acyl-CoA dehydrogenase/oxidase C-terminal" evidence="7">
    <location>
        <begin position="229"/>
        <end position="370"/>
    </location>
</feature>
<dbReference type="GO" id="GO:0005886">
    <property type="term" value="C:plasma membrane"/>
    <property type="evidence" value="ECO:0007669"/>
    <property type="project" value="TreeGrafter"/>
</dbReference>
<dbReference type="Pfam" id="PF00441">
    <property type="entry name" value="Acyl-CoA_dh_1"/>
    <property type="match status" value="1"/>
</dbReference>
<dbReference type="GO" id="GO:0016627">
    <property type="term" value="F:oxidoreductase activity, acting on the CH-CH group of donors"/>
    <property type="evidence" value="ECO:0007669"/>
    <property type="project" value="InterPro"/>
</dbReference>
<dbReference type="SUPFAM" id="SSF56645">
    <property type="entry name" value="Acyl-CoA dehydrogenase NM domain-like"/>
    <property type="match status" value="1"/>
</dbReference>
<dbReference type="PANTHER" id="PTHR43292">
    <property type="entry name" value="ACYL-COA DEHYDROGENASE"/>
    <property type="match status" value="1"/>
</dbReference>
<dbReference type="Pfam" id="PF02771">
    <property type="entry name" value="Acyl-CoA_dh_N"/>
    <property type="match status" value="1"/>
</dbReference>
<dbReference type="RefSeq" id="WP_093085956.1">
    <property type="nucleotide sequence ID" value="NZ_FNBE01000011.1"/>
</dbReference>
<dbReference type="Gene3D" id="2.40.110.10">
    <property type="entry name" value="Butyryl-CoA Dehydrogenase, subunit A, domain 2"/>
    <property type="match status" value="1"/>
</dbReference>
<gene>
    <name evidence="10" type="ORF">SAMN05216377_11183</name>
</gene>
<name>A0A1G7TPV7_PSEOR</name>
<dbReference type="GO" id="GO:0050660">
    <property type="term" value="F:flavin adenine dinucleotide binding"/>
    <property type="evidence" value="ECO:0007669"/>
    <property type="project" value="InterPro"/>
</dbReference>
<feature type="domain" description="Acyl-CoA dehydrogenase/oxidase N-terminal" evidence="9">
    <location>
        <begin position="5"/>
        <end position="118"/>
    </location>
</feature>
<dbReference type="Proteomes" id="UP000198967">
    <property type="component" value="Unassembled WGS sequence"/>
</dbReference>
<evidence type="ECO:0000256" key="2">
    <source>
        <dbReference type="ARBA" id="ARBA00009347"/>
    </source>
</evidence>
<feature type="domain" description="Acyl-CoA oxidase/dehydrogenase middle" evidence="8">
    <location>
        <begin position="123"/>
        <end position="216"/>
    </location>
</feature>
<sequence>MEDFSEEAREFRRTAREWLAANVPSQPRPTDGDAMREFDIAWQRRQFEGGWAGIDWPTEYGGRGLSSLQQVIWYEELVNAGAPRKSVLAAGLNQIGHTFMLSASDEQKKQYLPGILDGSTIWCQGFSEPEAGSDLASLRTRARIVGDELVIDGSKVWCSFGPYARMQGLLVRTGPPESRHRGLTWVIVDLETPGVVVRPIPTIDGHAEFAEVFYDKVHVPLTNVVGEIGRGWTVALSTLELERGPAFLDTKLSVLTDLEKLRTLAERSGAFTDLSLAADFARLRAEAFAVRAMAYRVVSPSTDGADRGSLSYNVYCNELRQRISAFALRLLGTEAARVDQWTFKWLNDFCATIGGGTSDIQRNIIGERVLGLPR</sequence>
<dbReference type="InterPro" id="IPR013786">
    <property type="entry name" value="AcylCoA_DH/ox_N"/>
</dbReference>
<accession>A0A1G7TPV7</accession>
<dbReference type="InterPro" id="IPR037069">
    <property type="entry name" value="AcylCoA_DH/ox_N_sf"/>
</dbReference>
<evidence type="ECO:0000256" key="6">
    <source>
        <dbReference type="RuleBase" id="RU362125"/>
    </source>
</evidence>
<dbReference type="Gene3D" id="1.20.140.10">
    <property type="entry name" value="Butyryl-CoA Dehydrogenase, subunit A, domain 3"/>
    <property type="match status" value="1"/>
</dbReference>
<dbReference type="OrthoDB" id="4759677at2"/>
<dbReference type="InterPro" id="IPR009100">
    <property type="entry name" value="AcylCoA_DH/oxidase_NM_dom_sf"/>
</dbReference>
<evidence type="ECO:0000256" key="4">
    <source>
        <dbReference type="ARBA" id="ARBA00022827"/>
    </source>
</evidence>
<evidence type="ECO:0000259" key="8">
    <source>
        <dbReference type="Pfam" id="PF02770"/>
    </source>
</evidence>
<comment type="similarity">
    <text evidence="2 6">Belongs to the acyl-CoA dehydrogenase family.</text>
</comment>
<dbReference type="InterPro" id="IPR036250">
    <property type="entry name" value="AcylCo_DH-like_C"/>
</dbReference>
<dbReference type="SUPFAM" id="SSF47203">
    <property type="entry name" value="Acyl-CoA dehydrogenase C-terminal domain-like"/>
    <property type="match status" value="1"/>
</dbReference>
<proteinExistence type="inferred from homology"/>
<evidence type="ECO:0000256" key="1">
    <source>
        <dbReference type="ARBA" id="ARBA00001974"/>
    </source>
</evidence>
<comment type="cofactor">
    <cofactor evidence="1 6">
        <name>FAD</name>
        <dbReference type="ChEBI" id="CHEBI:57692"/>
    </cofactor>
</comment>
<evidence type="ECO:0000313" key="11">
    <source>
        <dbReference type="Proteomes" id="UP000198967"/>
    </source>
</evidence>
<dbReference type="InterPro" id="IPR052161">
    <property type="entry name" value="Mycobact_Acyl-CoA_DH"/>
</dbReference>
<dbReference type="Pfam" id="PF02770">
    <property type="entry name" value="Acyl-CoA_dh_M"/>
    <property type="match status" value="1"/>
</dbReference>
<evidence type="ECO:0000256" key="3">
    <source>
        <dbReference type="ARBA" id="ARBA00022630"/>
    </source>
</evidence>
<keyword evidence="11" id="KW-1185">Reference proteome</keyword>
<dbReference type="Gene3D" id="1.10.540.10">
    <property type="entry name" value="Acyl-CoA dehydrogenase/oxidase, N-terminal domain"/>
    <property type="match status" value="1"/>
</dbReference>
<evidence type="ECO:0000313" key="10">
    <source>
        <dbReference type="EMBL" id="SDG36679.1"/>
    </source>
</evidence>
<protein>
    <submittedName>
        <fullName evidence="10">Acyl-CoA dehydrogenase</fullName>
    </submittedName>
</protein>
<evidence type="ECO:0000259" key="7">
    <source>
        <dbReference type="Pfam" id="PF00441"/>
    </source>
</evidence>
<dbReference type="PANTHER" id="PTHR43292:SF3">
    <property type="entry name" value="ACYL-COA DEHYDROGENASE FADE29"/>
    <property type="match status" value="1"/>
</dbReference>
<keyword evidence="4 6" id="KW-0274">FAD</keyword>
<reference evidence="10 11" key="1">
    <citation type="submission" date="2016-10" db="EMBL/GenBank/DDBJ databases">
        <authorList>
            <person name="de Groot N.N."/>
        </authorList>
    </citation>
    <scope>NUCLEOTIDE SEQUENCE [LARGE SCALE GENOMIC DNA]</scope>
    <source>
        <strain evidence="10 11">CGMCC 4.3143</strain>
    </source>
</reference>
<dbReference type="STRING" id="366584.SAMN05216377_11183"/>
<dbReference type="AlphaFoldDB" id="A0A1G7TPV7"/>
<dbReference type="EMBL" id="FNBE01000011">
    <property type="protein sequence ID" value="SDG36679.1"/>
    <property type="molecule type" value="Genomic_DNA"/>
</dbReference>